<protein>
    <recommendedName>
        <fullName evidence="3">LysM domain-containing protein</fullName>
    </recommendedName>
</protein>
<name>A0A1F6V921_9PROT</name>
<organism evidence="1 2">
    <name type="scientific">Candidatus Muproteobacteria bacterium RBG_16_60_9</name>
    <dbReference type="NCBI Taxonomy" id="1817755"/>
    <lineage>
        <taxon>Bacteria</taxon>
        <taxon>Pseudomonadati</taxon>
        <taxon>Pseudomonadota</taxon>
        <taxon>Candidatus Muproteobacteria</taxon>
    </lineage>
</organism>
<reference evidence="1 2" key="1">
    <citation type="journal article" date="2016" name="Nat. Commun.">
        <title>Thousands of microbial genomes shed light on interconnected biogeochemical processes in an aquifer system.</title>
        <authorList>
            <person name="Anantharaman K."/>
            <person name="Brown C.T."/>
            <person name="Hug L.A."/>
            <person name="Sharon I."/>
            <person name="Castelle C.J."/>
            <person name="Probst A.J."/>
            <person name="Thomas B.C."/>
            <person name="Singh A."/>
            <person name="Wilkins M.J."/>
            <person name="Karaoz U."/>
            <person name="Brodie E.L."/>
            <person name="Williams K.H."/>
            <person name="Hubbard S.S."/>
            <person name="Banfield J.F."/>
        </authorList>
    </citation>
    <scope>NUCLEOTIDE SEQUENCE [LARGE SCALE GENOMIC DNA]</scope>
</reference>
<evidence type="ECO:0000313" key="2">
    <source>
        <dbReference type="Proteomes" id="UP000179076"/>
    </source>
</evidence>
<dbReference type="InterPro" id="IPR036779">
    <property type="entry name" value="LysM_dom_sf"/>
</dbReference>
<sequence length="76" mass="8498">MSKKPAIYNDPYQWPLIYKANQGQVNDADLIFPGQVLTITRGNTPVEIDIAVKHARARGAWKLGVVEDSDRAFLSK</sequence>
<dbReference type="Proteomes" id="UP000179076">
    <property type="component" value="Unassembled WGS sequence"/>
</dbReference>
<evidence type="ECO:0008006" key="3">
    <source>
        <dbReference type="Google" id="ProtNLM"/>
    </source>
</evidence>
<dbReference type="EMBL" id="MFSP01000096">
    <property type="protein sequence ID" value="OGI66064.1"/>
    <property type="molecule type" value="Genomic_DNA"/>
</dbReference>
<dbReference type="AlphaFoldDB" id="A0A1F6V921"/>
<gene>
    <name evidence="1" type="ORF">A2W18_08045</name>
</gene>
<comment type="caution">
    <text evidence="1">The sequence shown here is derived from an EMBL/GenBank/DDBJ whole genome shotgun (WGS) entry which is preliminary data.</text>
</comment>
<dbReference type="Gene3D" id="3.10.350.10">
    <property type="entry name" value="LysM domain"/>
    <property type="match status" value="1"/>
</dbReference>
<proteinExistence type="predicted"/>
<evidence type="ECO:0000313" key="1">
    <source>
        <dbReference type="EMBL" id="OGI66064.1"/>
    </source>
</evidence>
<accession>A0A1F6V921</accession>